<accession>A0A836KUL2</accession>
<gene>
    <name evidence="2" type="ORF">LSCM4_08041</name>
</gene>
<dbReference type="RefSeq" id="XP_067065884.1">
    <property type="nucleotide sequence ID" value="XM_067209917.1"/>
</dbReference>
<protein>
    <submittedName>
        <fullName evidence="2">Uncharacterized protein</fullName>
    </submittedName>
</protein>
<name>A0A836KUL2_9TRYP</name>
<dbReference type="Proteomes" id="UP000674143">
    <property type="component" value="Chromosome 5"/>
</dbReference>
<feature type="compositionally biased region" description="Basic residues" evidence="1">
    <location>
        <begin position="352"/>
        <end position="362"/>
    </location>
</feature>
<dbReference type="AlphaFoldDB" id="A0A836KUL2"/>
<evidence type="ECO:0000313" key="3">
    <source>
        <dbReference type="Proteomes" id="UP000674143"/>
    </source>
</evidence>
<feature type="compositionally biased region" description="Low complexity" evidence="1">
    <location>
        <begin position="297"/>
        <end position="311"/>
    </location>
</feature>
<feature type="region of interest" description="Disordered" evidence="1">
    <location>
        <begin position="339"/>
        <end position="382"/>
    </location>
</feature>
<feature type="region of interest" description="Disordered" evidence="1">
    <location>
        <begin position="43"/>
        <end position="76"/>
    </location>
</feature>
<reference evidence="2 3" key="1">
    <citation type="submission" date="2021-02" db="EMBL/GenBank/DDBJ databases">
        <title>Leishmania (Mundinia) orientalis Genome sequencing and assembly.</title>
        <authorList>
            <person name="Almutairi H."/>
            <person name="Gatherer D."/>
        </authorList>
    </citation>
    <scope>NUCLEOTIDE SEQUENCE [LARGE SCALE GENOMIC DNA]</scope>
    <source>
        <strain evidence="2">LSCM4</strain>
    </source>
</reference>
<keyword evidence="3" id="KW-1185">Reference proteome</keyword>
<sequence length="395" mass="41459">MCACLLNEERGGRGRRSLECPIRVPSPPPPISSLVQAVHPCESACRGPTEAPTPSQSPSAARTHTHTHTQTHRAAAQMPFDVRPSGDGFNNPYENTTLVGNWLEDRLQRRVTHKGRGGVEVTWCTQGLFEDPAVTMARDPAKAQAALLHSTYEVHYGNRQAMTQKTGSVGLGCSGAASTLMLGSKHNAHAAGPGSVSSRAKSGIDKALLFSVDPVADPDAPLPQSTYAETYGAFHYGSTSGSVDGNSSGRCAGSVEGATKSLSATKGYSRDTAPPGGVDRNLYDSVSRAAAAAVSSSLGAASSHAAPSSPGLRRHMPSRGAATTSAFGTTGWTLASASVPSATGSFGAATWRSRHSHSRRRKDSTDDERWCSSKQAADTPVDHFTLQRRLPPVRM</sequence>
<evidence type="ECO:0000313" key="2">
    <source>
        <dbReference type="EMBL" id="KAG5487596.1"/>
    </source>
</evidence>
<proteinExistence type="predicted"/>
<comment type="caution">
    <text evidence="2">The sequence shown here is derived from an EMBL/GenBank/DDBJ whole genome shotgun (WGS) entry which is preliminary data.</text>
</comment>
<dbReference type="KEGG" id="loi:92363851"/>
<evidence type="ECO:0000256" key="1">
    <source>
        <dbReference type="SAM" id="MobiDB-lite"/>
    </source>
</evidence>
<dbReference type="EMBL" id="JAFHLR010000005">
    <property type="protein sequence ID" value="KAG5487596.1"/>
    <property type="molecule type" value="Genomic_DNA"/>
</dbReference>
<organism evidence="2 3">
    <name type="scientific">Leishmania orientalis</name>
    <dbReference type="NCBI Taxonomy" id="2249476"/>
    <lineage>
        <taxon>Eukaryota</taxon>
        <taxon>Discoba</taxon>
        <taxon>Euglenozoa</taxon>
        <taxon>Kinetoplastea</taxon>
        <taxon>Metakinetoplastina</taxon>
        <taxon>Trypanosomatida</taxon>
        <taxon>Trypanosomatidae</taxon>
        <taxon>Leishmaniinae</taxon>
        <taxon>Leishmania</taxon>
    </lineage>
</organism>
<feature type="region of interest" description="Disordered" evidence="1">
    <location>
        <begin position="297"/>
        <end position="324"/>
    </location>
</feature>
<dbReference type="GeneID" id="92363851"/>